<dbReference type="Proteomes" id="UP001432014">
    <property type="component" value="Chromosome"/>
</dbReference>
<evidence type="ECO:0000256" key="7">
    <source>
        <dbReference type="SAM" id="MobiDB-lite"/>
    </source>
</evidence>
<protein>
    <recommendedName>
        <fullName evidence="1">non-specific serine/threonine protein kinase</fullName>
        <ecNumber evidence="1">2.7.11.1</ecNumber>
    </recommendedName>
</protein>
<reference evidence="9 10" key="1">
    <citation type="submission" date="2022-10" db="EMBL/GenBank/DDBJ databases">
        <title>The complete genomes of actinobacterial strains from the NBC collection.</title>
        <authorList>
            <person name="Joergensen T.S."/>
            <person name="Alvarez Arevalo M."/>
            <person name="Sterndorff E.B."/>
            <person name="Faurdal D."/>
            <person name="Vuksanovic O."/>
            <person name="Mourched A.-S."/>
            <person name="Charusanti P."/>
            <person name="Shaw S."/>
            <person name="Blin K."/>
            <person name="Weber T."/>
        </authorList>
    </citation>
    <scope>NUCLEOTIDE SEQUENCE [LARGE SCALE GENOMIC DNA]</scope>
    <source>
        <strain evidence="9 10">NBC_01247</strain>
    </source>
</reference>
<evidence type="ECO:0000259" key="8">
    <source>
        <dbReference type="PROSITE" id="PS50011"/>
    </source>
</evidence>
<dbReference type="SMART" id="SM00220">
    <property type="entry name" value="S_TKc"/>
    <property type="match status" value="1"/>
</dbReference>
<name>A0ABZ1WFX2_9ACTN</name>
<dbReference type="SUPFAM" id="SSF56112">
    <property type="entry name" value="Protein kinase-like (PK-like)"/>
    <property type="match status" value="1"/>
</dbReference>
<dbReference type="Gene3D" id="3.30.200.20">
    <property type="entry name" value="Phosphorylase Kinase, domain 1"/>
    <property type="match status" value="1"/>
</dbReference>
<dbReference type="Gene3D" id="1.10.510.10">
    <property type="entry name" value="Transferase(Phosphotransferase) domain 1"/>
    <property type="match status" value="1"/>
</dbReference>
<dbReference type="Pfam" id="PF00069">
    <property type="entry name" value="Pkinase"/>
    <property type="match status" value="1"/>
</dbReference>
<keyword evidence="5 9" id="KW-0418">Kinase</keyword>
<gene>
    <name evidence="9" type="ORF">OG469_31600</name>
</gene>
<accession>A0ABZ1WFX2</accession>
<dbReference type="PANTHER" id="PTHR43289:SF6">
    <property type="entry name" value="SERINE_THREONINE-PROTEIN KINASE NEKL-3"/>
    <property type="match status" value="1"/>
</dbReference>
<dbReference type="GO" id="GO:0004674">
    <property type="term" value="F:protein serine/threonine kinase activity"/>
    <property type="evidence" value="ECO:0007669"/>
    <property type="project" value="UniProtKB-KW"/>
</dbReference>
<proteinExistence type="predicted"/>
<dbReference type="EC" id="2.7.11.1" evidence="1"/>
<evidence type="ECO:0000256" key="6">
    <source>
        <dbReference type="ARBA" id="ARBA00022840"/>
    </source>
</evidence>
<dbReference type="InterPro" id="IPR000719">
    <property type="entry name" value="Prot_kinase_dom"/>
</dbReference>
<keyword evidence="2 9" id="KW-0723">Serine/threonine-protein kinase</keyword>
<keyword evidence="6" id="KW-0067">ATP-binding</keyword>
<feature type="region of interest" description="Disordered" evidence="7">
    <location>
        <begin position="297"/>
        <end position="322"/>
    </location>
</feature>
<evidence type="ECO:0000256" key="2">
    <source>
        <dbReference type="ARBA" id="ARBA00022527"/>
    </source>
</evidence>
<feature type="domain" description="Protein kinase" evidence="8">
    <location>
        <begin position="17"/>
        <end position="285"/>
    </location>
</feature>
<evidence type="ECO:0000313" key="10">
    <source>
        <dbReference type="Proteomes" id="UP001432014"/>
    </source>
</evidence>
<dbReference type="EMBL" id="CP108482">
    <property type="protein sequence ID" value="WUS59652.1"/>
    <property type="molecule type" value="Genomic_DNA"/>
</dbReference>
<keyword evidence="3" id="KW-0808">Transferase</keyword>
<dbReference type="CDD" id="cd14014">
    <property type="entry name" value="STKc_PknB_like"/>
    <property type="match status" value="1"/>
</dbReference>
<dbReference type="PANTHER" id="PTHR43289">
    <property type="entry name" value="MITOGEN-ACTIVATED PROTEIN KINASE KINASE KINASE 20-RELATED"/>
    <property type="match status" value="1"/>
</dbReference>
<dbReference type="PROSITE" id="PS00108">
    <property type="entry name" value="PROTEIN_KINASE_ST"/>
    <property type="match status" value="1"/>
</dbReference>
<dbReference type="RefSeq" id="WP_329494240.1">
    <property type="nucleotide sequence ID" value="NZ_CP108460.1"/>
</dbReference>
<sequence>MAAYRSVGSGMVLRERYRLAGPIRAGAMGQVWRAEDVQLGRTVAVKTLTSALLAGPDGDRHRAVRRFEREARAAARMDHPNIAAVYDAGEEDGVCYLVMPLIDGMTLGEYHDEQGDRAQLAVECAAAVAAQLCAGLGAAHAAGLVHRDLKPANVMVRADGTVVILDFGLVKVLGEGAASLTATAEGIGNQLYASPELLGSGHQVDGRSDLYALGCLLHHLLAGVPSFHEDGRDALVAGRHLYEEPVPLDALRDDLPSDLVALVLALLAKDPAARPADSRAVYAALARHLPAVLAAPTGGERYADPRRPFRHPGAPFAGGPPR</sequence>
<evidence type="ECO:0000256" key="5">
    <source>
        <dbReference type="ARBA" id="ARBA00022777"/>
    </source>
</evidence>
<dbReference type="PROSITE" id="PS50011">
    <property type="entry name" value="PROTEIN_KINASE_DOM"/>
    <property type="match status" value="1"/>
</dbReference>
<evidence type="ECO:0000313" key="9">
    <source>
        <dbReference type="EMBL" id="WUS59652.1"/>
    </source>
</evidence>
<keyword evidence="10" id="KW-1185">Reference proteome</keyword>
<evidence type="ECO:0000256" key="1">
    <source>
        <dbReference type="ARBA" id="ARBA00012513"/>
    </source>
</evidence>
<evidence type="ECO:0000256" key="4">
    <source>
        <dbReference type="ARBA" id="ARBA00022741"/>
    </source>
</evidence>
<dbReference type="InterPro" id="IPR011009">
    <property type="entry name" value="Kinase-like_dom_sf"/>
</dbReference>
<dbReference type="InterPro" id="IPR008271">
    <property type="entry name" value="Ser/Thr_kinase_AS"/>
</dbReference>
<keyword evidence="4" id="KW-0547">Nucleotide-binding</keyword>
<organism evidence="9 10">
    <name type="scientific">Kitasatospora herbaricolor</name>
    <dbReference type="NCBI Taxonomy" id="68217"/>
    <lineage>
        <taxon>Bacteria</taxon>
        <taxon>Bacillati</taxon>
        <taxon>Actinomycetota</taxon>
        <taxon>Actinomycetes</taxon>
        <taxon>Kitasatosporales</taxon>
        <taxon>Streptomycetaceae</taxon>
        <taxon>Kitasatospora</taxon>
    </lineage>
</organism>
<evidence type="ECO:0000256" key="3">
    <source>
        <dbReference type="ARBA" id="ARBA00022679"/>
    </source>
</evidence>